<name>A0A0A1F8K7_9BURK</name>
<dbReference type="EMBL" id="CP009962">
    <property type="protein sequence ID" value="AIY41068.1"/>
    <property type="molecule type" value="Genomic_DNA"/>
</dbReference>
<dbReference type="Gene3D" id="3.10.450.50">
    <property type="match status" value="1"/>
</dbReference>
<evidence type="ECO:0000259" key="1">
    <source>
        <dbReference type="Pfam" id="PF12680"/>
    </source>
</evidence>
<dbReference type="SUPFAM" id="SSF54427">
    <property type="entry name" value="NTF2-like"/>
    <property type="match status" value="1"/>
</dbReference>
<dbReference type="InterPro" id="IPR037401">
    <property type="entry name" value="SnoaL-like"/>
</dbReference>
<proteinExistence type="predicted"/>
<feature type="domain" description="SnoaL-like" evidence="1">
    <location>
        <begin position="6"/>
        <end position="103"/>
    </location>
</feature>
<reference evidence="3" key="1">
    <citation type="journal article" date="2014" name="Soil Biol. Biochem.">
        <title>Structure and function of bacterial communities in ageing soils: Insights from the Mendocino ecological staircase.</title>
        <authorList>
            <person name="Uroz S."/>
            <person name="Tech J.J."/>
            <person name="Sawaya N.A."/>
            <person name="Frey-Klett P."/>
            <person name="Leveau J.H.J."/>
        </authorList>
    </citation>
    <scope>NUCLEOTIDE SEQUENCE [LARGE SCALE GENOMIC DNA]</scope>
    <source>
        <strain evidence="3">Cal35</strain>
    </source>
</reference>
<organism evidence="2 3">
    <name type="scientific">Collimonas arenae</name>
    <dbReference type="NCBI Taxonomy" id="279058"/>
    <lineage>
        <taxon>Bacteria</taxon>
        <taxon>Pseudomonadati</taxon>
        <taxon>Pseudomonadota</taxon>
        <taxon>Betaproteobacteria</taxon>
        <taxon>Burkholderiales</taxon>
        <taxon>Oxalobacteraceae</taxon>
        <taxon>Collimonas</taxon>
    </lineage>
</organism>
<protein>
    <recommendedName>
        <fullName evidence="1">SnoaL-like domain-containing protein</fullName>
    </recommendedName>
</protein>
<dbReference type="OrthoDB" id="1163083at2"/>
<sequence length="133" mass="15055">MVHSTIERWHEIVKSRDITSLKALLADDVVFESPVVHTPQSGKAITIKYLTGALHILNNGTFQYLNEWHGPRSAVLEFQSTCDGILVNGVDMITWNDNGLITHFKVMIRPLKAVNKIHELMGQMLQHDGVQQR</sequence>
<keyword evidence="3" id="KW-1185">Reference proteome</keyword>
<dbReference type="RefSeq" id="WP_038487890.1">
    <property type="nucleotide sequence ID" value="NZ_CP009962.1"/>
</dbReference>
<dbReference type="Pfam" id="PF12680">
    <property type="entry name" value="SnoaL_2"/>
    <property type="match status" value="1"/>
</dbReference>
<gene>
    <name evidence="2" type="ORF">LT85_1910</name>
</gene>
<dbReference type="AlphaFoldDB" id="A0A0A1F8K7"/>
<dbReference type="Proteomes" id="UP000030302">
    <property type="component" value="Chromosome"/>
</dbReference>
<accession>A0A0A1F8K7</accession>
<evidence type="ECO:0000313" key="2">
    <source>
        <dbReference type="EMBL" id="AIY41068.1"/>
    </source>
</evidence>
<dbReference type="HOGENOM" id="CLU_119884_0_0_4"/>
<evidence type="ECO:0000313" key="3">
    <source>
        <dbReference type="Proteomes" id="UP000030302"/>
    </source>
</evidence>
<dbReference type="STRING" id="279058.LT85_1910"/>
<dbReference type="KEGG" id="care:LT85_1910"/>
<dbReference type="InterPro" id="IPR032710">
    <property type="entry name" value="NTF2-like_dom_sf"/>
</dbReference>